<organism evidence="3 4">
    <name type="scientific">Burkholderia contaminans</name>
    <dbReference type="NCBI Taxonomy" id="488447"/>
    <lineage>
        <taxon>Bacteria</taxon>
        <taxon>Pseudomonadati</taxon>
        <taxon>Pseudomonadota</taxon>
        <taxon>Betaproteobacteria</taxon>
        <taxon>Burkholderiales</taxon>
        <taxon>Burkholderiaceae</taxon>
        <taxon>Burkholderia</taxon>
        <taxon>Burkholderia cepacia complex</taxon>
    </lineage>
</organism>
<dbReference type="InterPro" id="IPR056367">
    <property type="entry name" value="ASKHA_NBD_ParM_R1-like"/>
</dbReference>
<feature type="domain" description="Plasmid segregation protein ParM/StbA N-terminal" evidence="1">
    <location>
        <begin position="44"/>
        <end position="159"/>
    </location>
</feature>
<dbReference type="InterPro" id="IPR049067">
    <property type="entry name" value="MreB-like_C"/>
</dbReference>
<proteinExistence type="predicted"/>
<dbReference type="SUPFAM" id="SSF53067">
    <property type="entry name" value="Actin-like ATPase domain"/>
    <property type="match status" value="2"/>
</dbReference>
<sequence length="330" mass="35780">MDNLVYAVVDDGFRQSKGMTSEGFKGAIPSVARSGYTLSSIGDDDSGSGGYESEGLQYTVDASIDGEDTRYNDYAFTPINRVLVNHVLQLADLGGKEVVLATGLPFQTYFRQGGTDVNQDVLERKMANLSIEVRPLNGKEPPCIVRQTVVAQGVAAVIDYLTDDQGNIRSDIDPEAPLAVVDVGGRTTDSVTIYGGSKVDHAASGTGEVGISNVYDHIESELKRRFSVSKIRLGLLEQVARQRRVSLRGQSHDVGDIVDAAVEEVGQKILREVKRRIADAAEMQAVVLVGGGATLMQRLVMKEYPHCHVPSEPEFANARGMLKFLRFMGD</sequence>
<dbReference type="EMBL" id="PQVP01000006">
    <property type="protein sequence ID" value="POZ80170.1"/>
    <property type="molecule type" value="Genomic_DNA"/>
</dbReference>
<dbReference type="Proteomes" id="UP000238655">
    <property type="component" value="Unassembled WGS sequence"/>
</dbReference>
<dbReference type="AlphaFoldDB" id="A0A2S5DM50"/>
<dbReference type="InterPro" id="IPR043129">
    <property type="entry name" value="ATPase_NBD"/>
</dbReference>
<dbReference type="Pfam" id="PF21522">
    <property type="entry name" value="MreB-like_C"/>
    <property type="match status" value="1"/>
</dbReference>
<name>A0A2S5DM50_9BURK</name>
<dbReference type="Pfam" id="PF06406">
    <property type="entry name" value="StbA_N"/>
    <property type="match status" value="1"/>
</dbReference>
<evidence type="ECO:0000313" key="4">
    <source>
        <dbReference type="Proteomes" id="UP000238655"/>
    </source>
</evidence>
<reference evidence="3 4" key="1">
    <citation type="submission" date="2018-01" db="EMBL/GenBank/DDBJ databases">
        <title>Successful Treatment of Persistent Burkholderia cepacia Bacteremia with Ceftazidime-Avibactam.</title>
        <authorList>
            <person name="Tamma P."/>
            <person name="Fan Y."/>
            <person name="Bergman Y."/>
            <person name="Sick-Samuels A."/>
            <person name="Hsu A."/>
            <person name="Timp W."/>
            <person name="Simner P."/>
        </authorList>
    </citation>
    <scope>NUCLEOTIDE SEQUENCE [LARGE SCALE GENOMIC DNA]</scope>
    <source>
        <strain evidence="3 4">170816</strain>
    </source>
</reference>
<dbReference type="RefSeq" id="WP_105750000.1">
    <property type="nucleotide sequence ID" value="NZ_PQVP01000006.1"/>
</dbReference>
<dbReference type="CDD" id="cd24022">
    <property type="entry name" value="ASKHA_NBD_ParM_R1-like"/>
    <property type="match status" value="1"/>
</dbReference>
<evidence type="ECO:0000259" key="1">
    <source>
        <dbReference type="Pfam" id="PF06406"/>
    </source>
</evidence>
<dbReference type="Gene3D" id="3.30.420.40">
    <property type="match status" value="2"/>
</dbReference>
<feature type="domain" description="Actin homologue MreB-like C-terminal" evidence="2">
    <location>
        <begin position="180"/>
        <end position="298"/>
    </location>
</feature>
<dbReference type="InterPro" id="IPR009440">
    <property type="entry name" value="ParM/StbA_N"/>
</dbReference>
<evidence type="ECO:0000259" key="2">
    <source>
        <dbReference type="Pfam" id="PF21522"/>
    </source>
</evidence>
<evidence type="ECO:0000313" key="3">
    <source>
        <dbReference type="EMBL" id="POZ80170.1"/>
    </source>
</evidence>
<gene>
    <name evidence="3" type="ORF">C3743_40030</name>
</gene>
<comment type="caution">
    <text evidence="3">The sequence shown here is derived from an EMBL/GenBank/DDBJ whole genome shotgun (WGS) entry which is preliminary data.</text>
</comment>
<protein>
    <submittedName>
        <fullName evidence="3">Uncharacterized protein</fullName>
    </submittedName>
</protein>
<accession>A0A2S5DM50</accession>